<accession>L9LDB0</accession>
<dbReference type="EMBL" id="KB320397">
    <property type="protein sequence ID" value="ELW72684.1"/>
    <property type="molecule type" value="Genomic_DNA"/>
</dbReference>
<feature type="compositionally biased region" description="Polar residues" evidence="1">
    <location>
        <begin position="40"/>
        <end position="53"/>
    </location>
</feature>
<organism evidence="2 3">
    <name type="scientific">Tupaia chinensis</name>
    <name type="common">Chinese tree shrew</name>
    <name type="synonym">Tupaia belangeri chinensis</name>
    <dbReference type="NCBI Taxonomy" id="246437"/>
    <lineage>
        <taxon>Eukaryota</taxon>
        <taxon>Metazoa</taxon>
        <taxon>Chordata</taxon>
        <taxon>Craniata</taxon>
        <taxon>Vertebrata</taxon>
        <taxon>Euteleostomi</taxon>
        <taxon>Mammalia</taxon>
        <taxon>Eutheria</taxon>
        <taxon>Euarchontoglires</taxon>
        <taxon>Scandentia</taxon>
        <taxon>Tupaiidae</taxon>
        <taxon>Tupaia</taxon>
    </lineage>
</organism>
<sequence length="195" mass="20563">MPTEPPSPRVLRPLLGSGPHRALVDLKENQGSRLIGPSSKGCTQETALSSGQDHGTPRVGTCRSFHYSSLRQSVLAWELARGGTACSVLFRSGNGLNSAAWMRGRSWVLGAGTRRCSPTNPPITRFPRPFAGAQAAAVPAFPCREPRQRPLSTLSESEGTGSWLGRSGHDGSHSRAVGTAGTARGGRAVGARVFH</sequence>
<reference evidence="3" key="2">
    <citation type="journal article" date="2013" name="Nat. Commun.">
        <title>Genome of the Chinese tree shrew.</title>
        <authorList>
            <person name="Fan Y."/>
            <person name="Huang Z.Y."/>
            <person name="Cao C.C."/>
            <person name="Chen C.S."/>
            <person name="Chen Y.X."/>
            <person name="Fan D.D."/>
            <person name="He J."/>
            <person name="Hou H.L."/>
            <person name="Hu L."/>
            <person name="Hu X.T."/>
            <person name="Jiang X.T."/>
            <person name="Lai R."/>
            <person name="Lang Y.S."/>
            <person name="Liang B."/>
            <person name="Liao S.G."/>
            <person name="Mu D."/>
            <person name="Ma Y.Y."/>
            <person name="Niu Y.Y."/>
            <person name="Sun X.Q."/>
            <person name="Xia J.Q."/>
            <person name="Xiao J."/>
            <person name="Xiong Z.Q."/>
            <person name="Xu L."/>
            <person name="Yang L."/>
            <person name="Zhang Y."/>
            <person name="Zhao W."/>
            <person name="Zhao X.D."/>
            <person name="Zheng Y.T."/>
            <person name="Zhou J.M."/>
            <person name="Zhu Y.B."/>
            <person name="Zhang G.J."/>
            <person name="Wang J."/>
            <person name="Yao Y.G."/>
        </authorList>
    </citation>
    <scope>NUCLEOTIDE SEQUENCE [LARGE SCALE GENOMIC DNA]</scope>
</reference>
<dbReference type="AlphaFoldDB" id="L9LDB0"/>
<dbReference type="InParanoid" id="L9LDB0"/>
<reference evidence="3" key="1">
    <citation type="submission" date="2012-07" db="EMBL/GenBank/DDBJ databases">
        <title>Genome of the Chinese tree shrew, a rising model animal genetically related to primates.</title>
        <authorList>
            <person name="Zhang G."/>
            <person name="Fan Y."/>
            <person name="Yao Y."/>
            <person name="Huang Z."/>
        </authorList>
    </citation>
    <scope>NUCLEOTIDE SEQUENCE [LARGE SCALE GENOMIC DNA]</scope>
</reference>
<evidence type="ECO:0000256" key="1">
    <source>
        <dbReference type="SAM" id="MobiDB-lite"/>
    </source>
</evidence>
<evidence type="ECO:0000313" key="3">
    <source>
        <dbReference type="Proteomes" id="UP000011518"/>
    </source>
</evidence>
<evidence type="ECO:0000313" key="2">
    <source>
        <dbReference type="EMBL" id="ELW72684.1"/>
    </source>
</evidence>
<gene>
    <name evidence="2" type="ORF">TREES_T100010382</name>
</gene>
<keyword evidence="3" id="KW-1185">Reference proteome</keyword>
<name>L9LDB0_TUPCH</name>
<protein>
    <submittedName>
        <fullName evidence="2">Uncharacterized protein</fullName>
    </submittedName>
</protein>
<proteinExistence type="predicted"/>
<feature type="compositionally biased region" description="Polar residues" evidence="1">
    <location>
        <begin position="150"/>
        <end position="160"/>
    </location>
</feature>
<feature type="region of interest" description="Disordered" evidence="1">
    <location>
        <begin position="146"/>
        <end position="195"/>
    </location>
</feature>
<feature type="region of interest" description="Disordered" evidence="1">
    <location>
        <begin position="29"/>
        <end position="56"/>
    </location>
</feature>
<dbReference type="Proteomes" id="UP000011518">
    <property type="component" value="Unassembled WGS sequence"/>
</dbReference>